<accession>C0GGP2</accession>
<gene>
    <name evidence="1" type="ORF">DealDRAFT_1606</name>
</gene>
<keyword evidence="2" id="KW-1185">Reference proteome</keyword>
<dbReference type="EMBL" id="ACJM01000007">
    <property type="protein sequence ID" value="EEG77483.1"/>
    <property type="molecule type" value="Genomic_DNA"/>
</dbReference>
<dbReference type="RefSeq" id="WP_008516466.1">
    <property type="nucleotide sequence ID" value="NZ_ACJM01000007.1"/>
</dbReference>
<dbReference type="Pfam" id="PF20292">
    <property type="entry name" value="MC7"/>
    <property type="match status" value="1"/>
</dbReference>
<dbReference type="InterPro" id="IPR046900">
    <property type="entry name" value="ABC-3C_MC7"/>
</dbReference>
<evidence type="ECO:0000313" key="2">
    <source>
        <dbReference type="Proteomes" id="UP000006443"/>
    </source>
</evidence>
<proteinExistence type="predicted"/>
<dbReference type="Proteomes" id="UP000006443">
    <property type="component" value="Unassembled WGS sequence"/>
</dbReference>
<dbReference type="STRING" id="555088.DealDRAFT_1606"/>
<evidence type="ECO:0000313" key="1">
    <source>
        <dbReference type="EMBL" id="EEG77483.1"/>
    </source>
</evidence>
<name>C0GGP2_DETAL</name>
<organism evidence="1 2">
    <name type="scientific">Dethiobacter alkaliphilus AHT 1</name>
    <dbReference type="NCBI Taxonomy" id="555088"/>
    <lineage>
        <taxon>Bacteria</taxon>
        <taxon>Bacillati</taxon>
        <taxon>Bacillota</taxon>
        <taxon>Dethiobacteria</taxon>
        <taxon>Dethiobacterales</taxon>
        <taxon>Dethiobacteraceae</taxon>
        <taxon>Dethiobacter</taxon>
    </lineage>
</organism>
<dbReference type="AlphaFoldDB" id="C0GGP2"/>
<reference evidence="1 2" key="1">
    <citation type="submission" date="2009-02" db="EMBL/GenBank/DDBJ databases">
        <title>Sequencing of the draft genome and assembly of Dethiobacter alkaliphilus AHT 1.</title>
        <authorList>
            <consortium name="US DOE Joint Genome Institute (JGI-PGF)"/>
            <person name="Lucas S."/>
            <person name="Copeland A."/>
            <person name="Lapidus A."/>
            <person name="Glavina del Rio T."/>
            <person name="Dalin E."/>
            <person name="Tice H."/>
            <person name="Bruce D."/>
            <person name="Goodwin L."/>
            <person name="Pitluck S."/>
            <person name="Larimer F."/>
            <person name="Land M.L."/>
            <person name="Hauser L."/>
            <person name="Muyzer G."/>
        </authorList>
    </citation>
    <scope>NUCLEOTIDE SEQUENCE [LARGE SCALE GENOMIC DNA]</scope>
    <source>
        <strain evidence="1 2">AHT 1</strain>
    </source>
</reference>
<dbReference type="eggNOG" id="ENOG5033AU1">
    <property type="taxonomic scope" value="Bacteria"/>
</dbReference>
<comment type="caution">
    <text evidence="1">The sequence shown here is derived from an EMBL/GenBank/DDBJ whole genome shotgun (WGS) entry which is preliminary data.</text>
</comment>
<protein>
    <submittedName>
        <fullName evidence="1">Uncharacterized protein</fullName>
    </submittedName>
</protein>
<sequence length="77" mass="8848">MRFPNKINRFNESVISKFSVVLSVLEQGEMTVLELYNTVNESTGDVGDFLEILDCLYALGQIEYNAETRLLHYVSRN</sequence>